<dbReference type="AlphaFoldDB" id="A0A8H4QXV7"/>
<proteinExistence type="predicted"/>
<feature type="compositionally biased region" description="Polar residues" evidence="5">
    <location>
        <begin position="105"/>
        <end position="119"/>
    </location>
</feature>
<dbReference type="InterPro" id="IPR032914">
    <property type="entry name" value="Vam6/VPS39/TRAP1"/>
</dbReference>
<feature type="domain" description="CNH" evidence="6">
    <location>
        <begin position="274"/>
        <end position="563"/>
    </location>
</feature>
<feature type="region of interest" description="Disordered" evidence="5">
    <location>
        <begin position="105"/>
        <end position="152"/>
    </location>
</feature>
<dbReference type="PROSITE" id="PS50219">
    <property type="entry name" value="CNH"/>
    <property type="match status" value="1"/>
</dbReference>
<dbReference type="GO" id="GO:0005737">
    <property type="term" value="C:cytoplasm"/>
    <property type="evidence" value="ECO:0007669"/>
    <property type="project" value="UniProtKB-SubCell"/>
</dbReference>
<name>A0A8H4QXV7_9AGAR</name>
<keyword evidence="8" id="KW-1185">Reference proteome</keyword>
<dbReference type="Pfam" id="PF00780">
    <property type="entry name" value="CNH"/>
    <property type="match status" value="1"/>
</dbReference>
<organism evidence="7 8">
    <name type="scientific">Agrocybe pediades</name>
    <dbReference type="NCBI Taxonomy" id="84607"/>
    <lineage>
        <taxon>Eukaryota</taxon>
        <taxon>Fungi</taxon>
        <taxon>Dikarya</taxon>
        <taxon>Basidiomycota</taxon>
        <taxon>Agaricomycotina</taxon>
        <taxon>Agaricomycetes</taxon>
        <taxon>Agaricomycetidae</taxon>
        <taxon>Agaricales</taxon>
        <taxon>Agaricineae</taxon>
        <taxon>Strophariaceae</taxon>
        <taxon>Agrocybe</taxon>
    </lineage>
</organism>
<dbReference type="GO" id="GO:0034058">
    <property type="term" value="P:endosomal vesicle fusion"/>
    <property type="evidence" value="ECO:0007669"/>
    <property type="project" value="TreeGrafter"/>
</dbReference>
<protein>
    <recommendedName>
        <fullName evidence="6">CNH domain-containing protein</fullName>
    </recommendedName>
</protein>
<sequence length="613" mass="67798">MFLSYPHHPFEQAKISTYSPSLVSHTLECGSVRHLSYPYRHDRPRLPPLSDILSNVPQYDLRRDNQSLRLPPIQAARSYRHQPYPKIHGFPERYASHIPLFKPETSPTSFSRFSIGTTESEPDHTGNDGSLSESDDESSSDVDSSNTDEDDVARHAHLTKADITRCHKAKLATLSRLGFNPETRYLAYVKKTQKMGQSGKLWACGFVLPDGTKCGKMFCKQSLKRHIVGEHWHVRKAANMASVPQHLVDVPPFQLQKLITDVIEPRIFETSAGKVQVRCAQAMGSEIYAGCSNGELIRFALQADGVNQLESYQILSRQTVPGEKPIDEIVLIPSLSRALVLSDRQIHFYTLPSLDPFPLKPIRNVVTLAVDEQQLRRPFPSLSAAGVPLPPEAIDFCVIKAKGIALFTLKERLTYTKEVPISSGDITLARRSGKTLCLADKTHYSMLDLEAFSIFQVLPISQAYDPTPFVVKPSITVIGPNEFLILSWTGASTLGLFITGDGDPVRGTLEWPSHPESICLDYPYVTSLLPNNTIEIHSIETQAIIQVIGAPAPSTSPDPSSPPGHRRSASSASAKNIDPAQRLSLVSSIGGYLVPSTQRSDKLRTVPFKLLRA</sequence>
<dbReference type="PANTHER" id="PTHR12894">
    <property type="entry name" value="CNH DOMAIN CONTAINING"/>
    <property type="match status" value="1"/>
</dbReference>
<dbReference type="GO" id="GO:0006914">
    <property type="term" value="P:autophagy"/>
    <property type="evidence" value="ECO:0007669"/>
    <property type="project" value="TreeGrafter"/>
</dbReference>
<dbReference type="EMBL" id="JAACJL010000018">
    <property type="protein sequence ID" value="KAF4618307.1"/>
    <property type="molecule type" value="Genomic_DNA"/>
</dbReference>
<reference evidence="7 8" key="1">
    <citation type="submission" date="2019-12" db="EMBL/GenBank/DDBJ databases">
        <authorList>
            <person name="Floudas D."/>
            <person name="Bentzer J."/>
            <person name="Ahren D."/>
            <person name="Johansson T."/>
            <person name="Persson P."/>
            <person name="Tunlid A."/>
        </authorList>
    </citation>
    <scope>NUCLEOTIDE SEQUENCE [LARGE SCALE GENOMIC DNA]</scope>
    <source>
        <strain evidence="7 8">CBS 102.39</strain>
    </source>
</reference>
<evidence type="ECO:0000256" key="2">
    <source>
        <dbReference type="ARBA" id="ARBA00022448"/>
    </source>
</evidence>
<evidence type="ECO:0000313" key="8">
    <source>
        <dbReference type="Proteomes" id="UP000521872"/>
    </source>
</evidence>
<comment type="subcellular location">
    <subcellularLocation>
        <location evidence="1">Cytoplasm</location>
    </subcellularLocation>
</comment>
<gene>
    <name evidence="7" type="ORF">D9613_011545</name>
</gene>
<keyword evidence="2" id="KW-0813">Transport</keyword>
<dbReference type="GO" id="GO:0015031">
    <property type="term" value="P:protein transport"/>
    <property type="evidence" value="ECO:0007669"/>
    <property type="project" value="UniProtKB-KW"/>
</dbReference>
<dbReference type="GO" id="GO:0016020">
    <property type="term" value="C:membrane"/>
    <property type="evidence" value="ECO:0007669"/>
    <property type="project" value="TreeGrafter"/>
</dbReference>
<dbReference type="Proteomes" id="UP000521872">
    <property type="component" value="Unassembled WGS sequence"/>
</dbReference>
<evidence type="ECO:0000256" key="4">
    <source>
        <dbReference type="ARBA" id="ARBA00022927"/>
    </source>
</evidence>
<feature type="region of interest" description="Disordered" evidence="5">
    <location>
        <begin position="550"/>
        <end position="579"/>
    </location>
</feature>
<evidence type="ECO:0000256" key="5">
    <source>
        <dbReference type="SAM" id="MobiDB-lite"/>
    </source>
</evidence>
<feature type="compositionally biased region" description="Acidic residues" evidence="5">
    <location>
        <begin position="133"/>
        <end position="151"/>
    </location>
</feature>
<evidence type="ECO:0000256" key="3">
    <source>
        <dbReference type="ARBA" id="ARBA00022490"/>
    </source>
</evidence>
<evidence type="ECO:0000256" key="1">
    <source>
        <dbReference type="ARBA" id="ARBA00004496"/>
    </source>
</evidence>
<dbReference type="InterPro" id="IPR001180">
    <property type="entry name" value="CNH_dom"/>
</dbReference>
<evidence type="ECO:0000259" key="6">
    <source>
        <dbReference type="PROSITE" id="PS50219"/>
    </source>
</evidence>
<comment type="caution">
    <text evidence="7">The sequence shown here is derived from an EMBL/GenBank/DDBJ whole genome shotgun (WGS) entry which is preliminary data.</text>
</comment>
<accession>A0A8H4QXV7</accession>
<evidence type="ECO:0000313" key="7">
    <source>
        <dbReference type="EMBL" id="KAF4618307.1"/>
    </source>
</evidence>
<keyword evidence="4" id="KW-0653">Protein transport</keyword>
<keyword evidence="3" id="KW-0963">Cytoplasm</keyword>
<dbReference type="PANTHER" id="PTHR12894:SF27">
    <property type="entry name" value="TRANSFORMING GROWTH FACTOR-BETA RECEPTOR-ASSOCIATED PROTEIN 1"/>
    <property type="match status" value="1"/>
</dbReference>